<organism evidence="1 2">
    <name type="scientific">Sodiomyces alkalinus (strain CBS 110278 / VKM F-3762 / F11)</name>
    <name type="common">Alkaliphilic filamentous fungus</name>
    <dbReference type="NCBI Taxonomy" id="1314773"/>
    <lineage>
        <taxon>Eukaryota</taxon>
        <taxon>Fungi</taxon>
        <taxon>Dikarya</taxon>
        <taxon>Ascomycota</taxon>
        <taxon>Pezizomycotina</taxon>
        <taxon>Sordariomycetes</taxon>
        <taxon>Hypocreomycetidae</taxon>
        <taxon>Glomerellales</taxon>
        <taxon>Plectosphaerellaceae</taxon>
        <taxon>Sodiomyces</taxon>
    </lineage>
</organism>
<dbReference type="EMBL" id="ML119052">
    <property type="protein sequence ID" value="ROT41435.1"/>
    <property type="molecule type" value="Genomic_DNA"/>
</dbReference>
<protein>
    <submittedName>
        <fullName evidence="1">Uncharacterized protein</fullName>
    </submittedName>
</protein>
<dbReference type="PROSITE" id="PS51257">
    <property type="entry name" value="PROKAR_LIPOPROTEIN"/>
    <property type="match status" value="1"/>
</dbReference>
<dbReference type="RefSeq" id="XP_028469241.1">
    <property type="nucleotide sequence ID" value="XM_028614009.1"/>
</dbReference>
<evidence type="ECO:0000313" key="2">
    <source>
        <dbReference type="Proteomes" id="UP000272025"/>
    </source>
</evidence>
<keyword evidence="2" id="KW-1185">Reference proteome</keyword>
<proteinExistence type="predicted"/>
<name>A0A3N2Q486_SODAK</name>
<dbReference type="AlphaFoldDB" id="A0A3N2Q486"/>
<sequence length="67" mass="7437">MANERQDLEFPIGFSLASYGYQISVSCNMDLCWIQTYQTGPPMGLFQHVAISAVLLCMPKFKLSGTS</sequence>
<dbReference type="GeneID" id="39582487"/>
<accession>A0A3N2Q486</accession>
<gene>
    <name evidence="1" type="ORF">SODALDRAFT_357478</name>
</gene>
<evidence type="ECO:0000313" key="1">
    <source>
        <dbReference type="EMBL" id="ROT41435.1"/>
    </source>
</evidence>
<dbReference type="Proteomes" id="UP000272025">
    <property type="component" value="Unassembled WGS sequence"/>
</dbReference>
<reference evidence="1 2" key="1">
    <citation type="journal article" date="2018" name="Mol. Ecol.">
        <title>The obligate alkalophilic soda-lake fungus Sodiomyces alkalinus has shifted to a protein diet.</title>
        <authorList>
            <person name="Grum-Grzhimaylo A.A."/>
            <person name="Falkoski D.L."/>
            <person name="van den Heuvel J."/>
            <person name="Valero-Jimenez C.A."/>
            <person name="Min B."/>
            <person name="Choi I.G."/>
            <person name="Lipzen A."/>
            <person name="Daum C.G."/>
            <person name="Aanen D.K."/>
            <person name="Tsang A."/>
            <person name="Henrissat B."/>
            <person name="Bilanenko E.N."/>
            <person name="de Vries R.P."/>
            <person name="van Kan J.A.L."/>
            <person name="Grigoriev I.V."/>
            <person name="Debets A.J.M."/>
        </authorList>
    </citation>
    <scope>NUCLEOTIDE SEQUENCE [LARGE SCALE GENOMIC DNA]</scope>
    <source>
        <strain evidence="1 2">F11</strain>
    </source>
</reference>